<dbReference type="KEGG" id="crx:CRECT_0173"/>
<evidence type="ECO:0000256" key="8">
    <source>
        <dbReference type="SAM" id="Phobius"/>
    </source>
</evidence>
<feature type="transmembrane region" description="Helical" evidence="8">
    <location>
        <begin position="94"/>
        <end position="113"/>
    </location>
</feature>
<dbReference type="PANTHER" id="PTHR43535:SF1">
    <property type="entry name" value="PHOSPHATIDATE CYTIDYLYLTRANSFERASE"/>
    <property type="match status" value="1"/>
</dbReference>
<feature type="transmembrane region" description="Helical" evidence="8">
    <location>
        <begin position="219"/>
        <end position="238"/>
    </location>
</feature>
<feature type="transmembrane region" description="Helical" evidence="8">
    <location>
        <begin position="244"/>
        <end position="267"/>
    </location>
</feature>
<evidence type="ECO:0000313" key="10">
    <source>
        <dbReference type="Proteomes" id="UP000502377"/>
    </source>
</evidence>
<evidence type="ECO:0000256" key="4">
    <source>
        <dbReference type="ARBA" id="ARBA00022692"/>
    </source>
</evidence>
<comment type="catalytic activity">
    <reaction evidence="7">
        <text>a 1,2-diacyl-sn-glycero-3-phosphate + CTP + H(+) = a CDP-1,2-diacyl-sn-glycerol + diphosphate</text>
        <dbReference type="Rhea" id="RHEA:16229"/>
        <dbReference type="ChEBI" id="CHEBI:15378"/>
        <dbReference type="ChEBI" id="CHEBI:33019"/>
        <dbReference type="ChEBI" id="CHEBI:37563"/>
        <dbReference type="ChEBI" id="CHEBI:58332"/>
        <dbReference type="ChEBI" id="CHEBI:58608"/>
        <dbReference type="EC" id="2.7.7.41"/>
    </reaction>
</comment>
<reference evidence="9 10" key="1">
    <citation type="submission" date="2016-07" db="EMBL/GenBank/DDBJ databases">
        <title>Comparative genomics of the Campylobacter concisus group.</title>
        <authorList>
            <person name="Miller W.G."/>
            <person name="Yee E."/>
            <person name="Chapman M.H."/>
            <person name="Huynh S."/>
            <person name="Bono J.L."/>
            <person name="On S.L.W."/>
            <person name="StLeger J."/>
            <person name="Foster G."/>
            <person name="Parker C.T."/>
        </authorList>
    </citation>
    <scope>NUCLEOTIDE SEQUENCE [LARGE SCALE GENOMIC DNA]</scope>
    <source>
        <strain evidence="9 10">ATCC 33238</strain>
    </source>
</reference>
<comment type="pathway">
    <text evidence="7">Phospholipid metabolism; CDP-diacylglycerol biosynthesis; CDP-diacylglycerol from sn-glycerol 3-phosphate: step 3/3.</text>
</comment>
<dbReference type="GO" id="GO:0016024">
    <property type="term" value="P:CDP-diacylglycerol biosynthetic process"/>
    <property type="evidence" value="ECO:0007669"/>
    <property type="project" value="UniProtKB-UniPathway"/>
</dbReference>
<dbReference type="AlphaFoldDB" id="A0A6G5QJK1"/>
<feature type="transmembrane region" description="Helical" evidence="8">
    <location>
        <begin position="6"/>
        <end position="30"/>
    </location>
</feature>
<evidence type="ECO:0000256" key="6">
    <source>
        <dbReference type="ARBA" id="ARBA00023136"/>
    </source>
</evidence>
<evidence type="ECO:0000256" key="2">
    <source>
        <dbReference type="ARBA" id="ARBA00010185"/>
    </source>
</evidence>
<sequence>MNPQNHILNLFLGLIAVLVVSSAIAFILKAKFGAENKTISNLTSRINAWWAMILVIFAFTYMGKNAVIFLFLLVSFAALREFLSLIYIRRGDHIALVACFYVILPVQYIFIYADWYAMAMIFIPVYGFLFLPILAAICGDAAYFLERSTKIQWALMICVFCISHIPALLLLDLERGNGMELMLFLIIVVQSSDVLQYVWGKLFGKRKIAPSISPSKTVVGFAGGVLSASALAACLHHLTPFGAAGAFFIGLAVCMMGFLGGLVMSAIKRDLGVKDWGYMISGHGGMLDRMDSLCFAAPIFFHIVRYFYA</sequence>
<evidence type="ECO:0000313" key="9">
    <source>
        <dbReference type="EMBL" id="QCD45875.1"/>
    </source>
</evidence>
<keyword evidence="7 9" id="KW-0548">Nucleotidyltransferase</keyword>
<keyword evidence="6 8" id="KW-0472">Membrane</keyword>
<protein>
    <recommendedName>
        <fullName evidence="7">Phosphatidate cytidylyltransferase</fullName>
        <ecNumber evidence="7">2.7.7.41</ecNumber>
    </recommendedName>
</protein>
<gene>
    <name evidence="9" type="ORF">CRECT_0173</name>
</gene>
<comment type="similarity">
    <text evidence="2 7">Belongs to the CDS family.</text>
</comment>
<dbReference type="PANTHER" id="PTHR43535">
    <property type="entry name" value="PHOSPHATIDATE CYTIDYLYLTRANSFERASE"/>
    <property type="match status" value="1"/>
</dbReference>
<evidence type="ECO:0000256" key="3">
    <source>
        <dbReference type="ARBA" id="ARBA00022679"/>
    </source>
</evidence>
<comment type="subcellular location">
    <subcellularLocation>
        <location evidence="1">Membrane</location>
        <topology evidence="1">Multi-pass membrane protein</topology>
    </subcellularLocation>
</comment>
<dbReference type="GO" id="GO:0005886">
    <property type="term" value="C:plasma membrane"/>
    <property type="evidence" value="ECO:0007669"/>
    <property type="project" value="TreeGrafter"/>
</dbReference>
<organism evidence="9 10">
    <name type="scientific">Campylobacter rectus</name>
    <name type="common">Wolinella recta</name>
    <dbReference type="NCBI Taxonomy" id="203"/>
    <lineage>
        <taxon>Bacteria</taxon>
        <taxon>Pseudomonadati</taxon>
        <taxon>Campylobacterota</taxon>
        <taxon>Epsilonproteobacteria</taxon>
        <taxon>Campylobacterales</taxon>
        <taxon>Campylobacteraceae</taxon>
        <taxon>Campylobacter</taxon>
    </lineage>
</organism>
<dbReference type="RefSeq" id="WP_004319768.1">
    <property type="nucleotide sequence ID" value="NZ_CP012543.1"/>
</dbReference>
<dbReference type="UniPathway" id="UPA00557">
    <property type="reaction ID" value="UER00614"/>
</dbReference>
<proteinExistence type="inferred from homology"/>
<keyword evidence="5 8" id="KW-1133">Transmembrane helix</keyword>
<evidence type="ECO:0000256" key="7">
    <source>
        <dbReference type="RuleBase" id="RU003938"/>
    </source>
</evidence>
<keyword evidence="3 7" id="KW-0808">Transferase</keyword>
<accession>A0A6G5QJK1</accession>
<dbReference type="EMBL" id="CP012543">
    <property type="protein sequence ID" value="QCD45875.1"/>
    <property type="molecule type" value="Genomic_DNA"/>
</dbReference>
<dbReference type="EC" id="2.7.7.41" evidence="7"/>
<evidence type="ECO:0000256" key="1">
    <source>
        <dbReference type="ARBA" id="ARBA00004141"/>
    </source>
</evidence>
<dbReference type="GO" id="GO:0009273">
    <property type="term" value="P:peptidoglycan-based cell wall biogenesis"/>
    <property type="evidence" value="ECO:0007669"/>
    <property type="project" value="TreeGrafter"/>
</dbReference>
<name>A0A6G5QJK1_CAMRE</name>
<feature type="transmembrane region" description="Helical" evidence="8">
    <location>
        <begin position="181"/>
        <end position="199"/>
    </location>
</feature>
<feature type="transmembrane region" description="Helical" evidence="8">
    <location>
        <begin position="151"/>
        <end position="169"/>
    </location>
</feature>
<dbReference type="Proteomes" id="UP000502377">
    <property type="component" value="Chromosome"/>
</dbReference>
<evidence type="ECO:0000256" key="5">
    <source>
        <dbReference type="ARBA" id="ARBA00022989"/>
    </source>
</evidence>
<dbReference type="InterPro" id="IPR000374">
    <property type="entry name" value="PC_trans"/>
</dbReference>
<dbReference type="Pfam" id="PF01148">
    <property type="entry name" value="CTP_transf_1"/>
    <property type="match status" value="1"/>
</dbReference>
<dbReference type="PROSITE" id="PS01315">
    <property type="entry name" value="CDS"/>
    <property type="match status" value="1"/>
</dbReference>
<dbReference type="GO" id="GO:0004605">
    <property type="term" value="F:phosphatidate cytidylyltransferase activity"/>
    <property type="evidence" value="ECO:0007669"/>
    <property type="project" value="UniProtKB-EC"/>
</dbReference>
<feature type="transmembrane region" description="Helical" evidence="8">
    <location>
        <begin position="119"/>
        <end position="139"/>
    </location>
</feature>
<keyword evidence="4 7" id="KW-0812">Transmembrane</keyword>